<sequence>MTALFRYSSILLITVLGYSAQMAAQEYRYEVGVSTGTASYLGDANPYNPIKSIGGSLSGTFRYNHNFRFAFSGHLDYFYLRGNTKGFKDNHFPNGAQASFALHGTGVAVRSEYNFYPYSDKFPFLQTRRFTPYIAAGAMLGVSMQQASIHLHPGVNLGLGIKYKLKNRLNLIAFLEGTHFFSDRLDTSSPSSKFLSNPYNVNSSLLKGGDGMVRFMVGISYEFQKQATKCNNDK</sequence>
<dbReference type="InterPro" id="IPR011250">
    <property type="entry name" value="OMP/PagP_B-barrel"/>
</dbReference>
<proteinExistence type="predicted"/>
<dbReference type="AlphaFoldDB" id="A0A1T4KZT2"/>
<gene>
    <name evidence="3" type="ORF">SAMN02745171_00236</name>
</gene>
<evidence type="ECO:0000313" key="4">
    <source>
        <dbReference type="Proteomes" id="UP000190121"/>
    </source>
</evidence>
<name>A0A1T4KZT2_9PORP</name>
<evidence type="ECO:0000313" key="3">
    <source>
        <dbReference type="EMBL" id="SJZ47873.1"/>
    </source>
</evidence>
<feature type="domain" description="DUF6089" evidence="2">
    <location>
        <begin position="13"/>
        <end position="228"/>
    </location>
</feature>
<feature type="chain" id="PRO_5012526929" description="DUF6089 domain-containing protein" evidence="1">
    <location>
        <begin position="24"/>
        <end position="234"/>
    </location>
</feature>
<accession>A0A1T4KZT2</accession>
<reference evidence="4" key="1">
    <citation type="submission" date="2017-02" db="EMBL/GenBank/DDBJ databases">
        <authorList>
            <person name="Varghese N."/>
            <person name="Submissions S."/>
        </authorList>
    </citation>
    <scope>NUCLEOTIDE SEQUENCE [LARGE SCALE GENOMIC DNA]</scope>
    <source>
        <strain evidence="4">ATCC 51356</strain>
    </source>
</reference>
<dbReference type="Proteomes" id="UP000190121">
    <property type="component" value="Unassembled WGS sequence"/>
</dbReference>
<keyword evidence="4" id="KW-1185">Reference proteome</keyword>
<keyword evidence="1" id="KW-0732">Signal</keyword>
<dbReference type="STRING" id="29524.SAMN02745171_00236"/>
<dbReference type="EMBL" id="FUXE01000002">
    <property type="protein sequence ID" value="SJZ47873.1"/>
    <property type="molecule type" value="Genomic_DNA"/>
</dbReference>
<dbReference type="SUPFAM" id="SSF56925">
    <property type="entry name" value="OMPA-like"/>
    <property type="match status" value="1"/>
</dbReference>
<dbReference type="OrthoDB" id="654178at2"/>
<dbReference type="RefSeq" id="WP_143742551.1">
    <property type="nucleotide sequence ID" value="NZ_FUXE01000002.1"/>
</dbReference>
<feature type="signal peptide" evidence="1">
    <location>
        <begin position="1"/>
        <end position="23"/>
    </location>
</feature>
<evidence type="ECO:0000256" key="1">
    <source>
        <dbReference type="SAM" id="SignalP"/>
    </source>
</evidence>
<organism evidence="3 4">
    <name type="scientific">Porphyromonas circumdentaria</name>
    <dbReference type="NCBI Taxonomy" id="29524"/>
    <lineage>
        <taxon>Bacteria</taxon>
        <taxon>Pseudomonadati</taxon>
        <taxon>Bacteroidota</taxon>
        <taxon>Bacteroidia</taxon>
        <taxon>Bacteroidales</taxon>
        <taxon>Porphyromonadaceae</taxon>
        <taxon>Porphyromonas</taxon>
    </lineage>
</organism>
<protein>
    <recommendedName>
        <fullName evidence="2">DUF6089 domain-containing protein</fullName>
    </recommendedName>
</protein>
<dbReference type="InterPro" id="IPR045743">
    <property type="entry name" value="DUF6089"/>
</dbReference>
<dbReference type="Pfam" id="PF19573">
    <property type="entry name" value="DUF6089"/>
    <property type="match status" value="1"/>
</dbReference>
<evidence type="ECO:0000259" key="2">
    <source>
        <dbReference type="Pfam" id="PF19573"/>
    </source>
</evidence>